<keyword evidence="8" id="KW-1185">Reference proteome</keyword>
<dbReference type="InParanoid" id="E1ZTI7"/>
<feature type="region of interest" description="Disordered" evidence="6">
    <location>
        <begin position="244"/>
        <end position="269"/>
    </location>
</feature>
<keyword evidence="2" id="KW-0328">Glycosyltransferase</keyword>
<evidence type="ECO:0000256" key="1">
    <source>
        <dbReference type="ARBA" id="ARBA00004606"/>
    </source>
</evidence>
<dbReference type="GeneID" id="17350270"/>
<dbReference type="InterPro" id="IPR003406">
    <property type="entry name" value="Glyco_trans_14"/>
</dbReference>
<evidence type="ECO:0000256" key="5">
    <source>
        <dbReference type="ARBA" id="ARBA00023180"/>
    </source>
</evidence>
<evidence type="ECO:0000256" key="3">
    <source>
        <dbReference type="ARBA" id="ARBA00022679"/>
    </source>
</evidence>
<evidence type="ECO:0000256" key="6">
    <source>
        <dbReference type="SAM" id="MobiDB-lite"/>
    </source>
</evidence>
<sequence length="622" mass="66387">MPATPRARRRRWPLVLVFTVLAILLTMLGSGLKPRAPSQVLRHDDPTAAAKIGGKTASAAGASSAGAAEEADYVEDGEEVDSDMAAAMAQDEANAALAEEEAGPHAVEQEQPRPETRAASEQPDQGASVPAEGDFPDPALLEEEQHAGPAAAEERREAKAPSAAAAADQQVAAKAESSGGLPAAPGKPVPLSDAVPKVALMFLTRGPLPHSRVWDEWLKGVDGGVVPIPALTRLGCSQEQVELVQEQGAAPGNGGDSSSSPNEPLEGRGSNATLYERQRLFSIYVHAPPGYNVSYNVSSIFRGREAKKRVPTQWGTHSLVTAVRHMVGEALQDPLNQRFMLMSESDIPLWPAGLTYLQVMAEPASRVDACAPKDEAELKRLEPAQADVLKIPHDRWRKSSQWFVINRRHAELFTRDQELNAVFEKNCWVRRDMVTWKWRDGDRWCVSDEHYLPVLLAQHGEQGACSCSFSAHGRPRATPVYTQWLPGIPHPKTFTAAELAGEDRQVLEAARGCTPIIAEAALSTYADMLVSPVDWTQQACEKAAAQATADASGSATESLPPPTATAGEGAEGAEQAGAAAAAAGWQPALLPPYMCFLTLRKAAADAAEPLAQAVKAGRLDAQ</sequence>
<reference evidence="7 8" key="1">
    <citation type="journal article" date="2010" name="Plant Cell">
        <title>The Chlorella variabilis NC64A genome reveals adaptation to photosymbiosis, coevolution with viruses, and cryptic sex.</title>
        <authorList>
            <person name="Blanc G."/>
            <person name="Duncan G."/>
            <person name="Agarkova I."/>
            <person name="Borodovsky M."/>
            <person name="Gurnon J."/>
            <person name="Kuo A."/>
            <person name="Lindquist E."/>
            <person name="Lucas S."/>
            <person name="Pangilinan J."/>
            <person name="Polle J."/>
            <person name="Salamov A."/>
            <person name="Terry A."/>
            <person name="Yamada T."/>
            <person name="Dunigan D.D."/>
            <person name="Grigoriev I.V."/>
            <person name="Claverie J.M."/>
            <person name="Van Etten J.L."/>
        </authorList>
    </citation>
    <scope>NUCLEOTIDE SEQUENCE [LARGE SCALE GENOMIC DNA]</scope>
    <source>
        <strain evidence="7 8">NC64A</strain>
    </source>
</reference>
<dbReference type="Proteomes" id="UP000008141">
    <property type="component" value="Unassembled WGS sequence"/>
</dbReference>
<keyword evidence="3" id="KW-0808">Transferase</keyword>
<comment type="subcellular location">
    <subcellularLocation>
        <location evidence="1">Membrane</location>
        <topology evidence="1">Single-pass type II membrane protein</topology>
    </subcellularLocation>
</comment>
<proteinExistence type="predicted"/>
<feature type="compositionally biased region" description="Low complexity" evidence="6">
    <location>
        <begin position="564"/>
        <end position="573"/>
    </location>
</feature>
<dbReference type="PANTHER" id="PTHR31042:SF150">
    <property type="entry name" value="OS06G0661900 PROTEIN"/>
    <property type="match status" value="1"/>
</dbReference>
<feature type="compositionally biased region" description="Low complexity" evidence="6">
    <location>
        <begin position="54"/>
        <end position="68"/>
    </location>
</feature>
<dbReference type="PANTHER" id="PTHR31042">
    <property type="entry name" value="CORE-2/I-BRANCHING BETA-1,6-N-ACETYLGLUCOSAMINYLTRANSFERASE FAMILY PROTEIN-RELATED"/>
    <property type="match status" value="1"/>
</dbReference>
<feature type="region of interest" description="Disordered" evidence="6">
    <location>
        <begin position="93"/>
        <end position="188"/>
    </location>
</feature>
<dbReference type="FunCoup" id="E1ZTI7">
    <property type="interactions" value="442"/>
</dbReference>
<dbReference type="EMBL" id="GL433872">
    <property type="protein sequence ID" value="EFN50846.1"/>
    <property type="molecule type" value="Genomic_DNA"/>
</dbReference>
<organism evidence="8">
    <name type="scientific">Chlorella variabilis</name>
    <name type="common">Green alga</name>
    <dbReference type="NCBI Taxonomy" id="554065"/>
    <lineage>
        <taxon>Eukaryota</taxon>
        <taxon>Viridiplantae</taxon>
        <taxon>Chlorophyta</taxon>
        <taxon>core chlorophytes</taxon>
        <taxon>Trebouxiophyceae</taxon>
        <taxon>Chlorellales</taxon>
        <taxon>Chlorellaceae</taxon>
        <taxon>Chlorella clade</taxon>
        <taxon>Chlorella</taxon>
    </lineage>
</organism>
<feature type="compositionally biased region" description="Acidic residues" evidence="6">
    <location>
        <begin position="69"/>
        <end position="80"/>
    </location>
</feature>
<dbReference type="KEGG" id="cvr:CHLNCDRAFT_141754"/>
<evidence type="ECO:0000313" key="8">
    <source>
        <dbReference type="Proteomes" id="UP000008141"/>
    </source>
</evidence>
<gene>
    <name evidence="7" type="ORF">CHLNCDRAFT_141754</name>
</gene>
<evidence type="ECO:0000313" key="7">
    <source>
        <dbReference type="EMBL" id="EFN50846.1"/>
    </source>
</evidence>
<dbReference type="AlphaFoldDB" id="E1ZTI7"/>
<feature type="compositionally biased region" description="Low complexity" evidence="6">
    <location>
        <begin position="160"/>
        <end position="177"/>
    </location>
</feature>
<keyword evidence="5" id="KW-0325">Glycoprotein</keyword>
<dbReference type="eggNOG" id="ENOG502QS7F">
    <property type="taxonomic scope" value="Eukaryota"/>
</dbReference>
<dbReference type="GO" id="GO:0016020">
    <property type="term" value="C:membrane"/>
    <property type="evidence" value="ECO:0007669"/>
    <property type="project" value="UniProtKB-SubCell"/>
</dbReference>
<evidence type="ECO:0000256" key="2">
    <source>
        <dbReference type="ARBA" id="ARBA00022676"/>
    </source>
</evidence>
<protein>
    <submittedName>
        <fullName evidence="7">Uncharacterized protein</fullName>
    </submittedName>
</protein>
<dbReference type="GO" id="GO:0016757">
    <property type="term" value="F:glycosyltransferase activity"/>
    <property type="evidence" value="ECO:0007669"/>
    <property type="project" value="UniProtKB-KW"/>
</dbReference>
<accession>E1ZTI7</accession>
<dbReference type="STRING" id="554065.E1ZTI7"/>
<dbReference type="RefSeq" id="XP_005842948.1">
    <property type="nucleotide sequence ID" value="XM_005842886.1"/>
</dbReference>
<dbReference type="InterPro" id="IPR044174">
    <property type="entry name" value="BC10-like"/>
</dbReference>
<dbReference type="OrthoDB" id="191334at2759"/>
<evidence type="ECO:0000256" key="4">
    <source>
        <dbReference type="ARBA" id="ARBA00023136"/>
    </source>
</evidence>
<feature type="region of interest" description="Disordered" evidence="6">
    <location>
        <begin position="548"/>
        <end position="573"/>
    </location>
</feature>
<keyword evidence="4" id="KW-0472">Membrane</keyword>
<feature type="compositionally biased region" description="Basic and acidic residues" evidence="6">
    <location>
        <begin position="107"/>
        <end position="118"/>
    </location>
</feature>
<name>E1ZTI7_CHLVA</name>
<dbReference type="Pfam" id="PF02485">
    <property type="entry name" value="Branch"/>
    <property type="match status" value="1"/>
</dbReference>
<feature type="region of interest" description="Disordered" evidence="6">
    <location>
        <begin position="54"/>
        <end position="80"/>
    </location>
</feature>